<protein>
    <recommendedName>
        <fullName evidence="8">Bifunctional aspartate aminotransferase and glutamate/aspartate-prephenate aminotransferase</fullName>
    </recommendedName>
</protein>
<organism evidence="10 11">
    <name type="scientific">Ricinus communis</name>
    <name type="common">Castor bean</name>
    <dbReference type="NCBI Taxonomy" id="3988"/>
    <lineage>
        <taxon>Eukaryota</taxon>
        <taxon>Viridiplantae</taxon>
        <taxon>Streptophyta</taxon>
        <taxon>Embryophyta</taxon>
        <taxon>Tracheophyta</taxon>
        <taxon>Spermatophyta</taxon>
        <taxon>Magnoliopsida</taxon>
        <taxon>eudicotyledons</taxon>
        <taxon>Gunneridae</taxon>
        <taxon>Pentapetalae</taxon>
        <taxon>rosids</taxon>
        <taxon>fabids</taxon>
        <taxon>Malpighiales</taxon>
        <taxon>Euphorbiaceae</taxon>
        <taxon>Acalyphoideae</taxon>
        <taxon>Acalypheae</taxon>
        <taxon>Ricinus</taxon>
    </lineage>
</organism>
<dbReference type="InterPro" id="IPR015424">
    <property type="entry name" value="PyrdxlP-dep_Trfase"/>
</dbReference>
<keyword evidence="5" id="KW-0663">Pyridoxal phosphate</keyword>
<comment type="pathway">
    <text evidence="6">Amino-acid biosynthesis; L-phenylalanine biosynthesis; L-arogenate from prephenate (L-Glu route): step 1/1.</text>
</comment>
<evidence type="ECO:0000256" key="4">
    <source>
        <dbReference type="ARBA" id="ARBA00022679"/>
    </source>
</evidence>
<dbReference type="InterPro" id="IPR015422">
    <property type="entry name" value="PyrdxlP-dep_Trfase_small"/>
</dbReference>
<dbReference type="Gene3D" id="3.90.1150.10">
    <property type="entry name" value="Aspartate Aminotransferase, domain 1"/>
    <property type="match status" value="1"/>
</dbReference>
<dbReference type="CDD" id="cd00609">
    <property type="entry name" value="AAT_like"/>
    <property type="match status" value="1"/>
</dbReference>
<dbReference type="GO" id="GO:0009095">
    <property type="term" value="P:aromatic amino acid family biosynthetic process, prephenate pathway"/>
    <property type="evidence" value="ECO:0007669"/>
    <property type="project" value="UniProtKB-ARBA"/>
</dbReference>
<reference evidence="11" key="1">
    <citation type="journal article" date="2010" name="Nat. Biotechnol.">
        <title>Draft genome sequence of the oilseed species Ricinus communis.</title>
        <authorList>
            <person name="Chan A.P."/>
            <person name="Crabtree J."/>
            <person name="Zhao Q."/>
            <person name="Lorenzi H."/>
            <person name="Orvis J."/>
            <person name="Puiu D."/>
            <person name="Melake-Berhan A."/>
            <person name="Jones K.M."/>
            <person name="Redman J."/>
            <person name="Chen G."/>
            <person name="Cahoon E.B."/>
            <person name="Gedil M."/>
            <person name="Stanke M."/>
            <person name="Haas B.J."/>
            <person name="Wortman J.R."/>
            <person name="Fraser-Liggett C.M."/>
            <person name="Ravel J."/>
            <person name="Rabinowicz P.D."/>
        </authorList>
    </citation>
    <scope>NUCLEOTIDE SEQUENCE [LARGE SCALE GENOMIC DNA]</scope>
    <source>
        <strain evidence="11">cv. Hale</strain>
    </source>
</reference>
<dbReference type="GO" id="GO:0008483">
    <property type="term" value="F:transaminase activity"/>
    <property type="evidence" value="ECO:0000318"/>
    <property type="project" value="GO_Central"/>
</dbReference>
<dbReference type="Proteomes" id="UP000008311">
    <property type="component" value="Unassembled WGS sequence"/>
</dbReference>
<keyword evidence="3 10" id="KW-0032">Aminotransferase</keyword>
<sequence>MTMSLIALAQEMKSSGRSVVPMVAGEPDFPTPSNICLAGIGAIVTGDTKYGSAVGTPALRKEIARKFLEDNQLEFSPSQVIVATGTKPLFFSAFMTICDHGTEVIVPSPYWVSYPSIVHLAGANVIDLPCFEENGFKIDPSALRAAITPNTRALLLNSPGNPTGAVYTKEEMIGILDVLRENPSVFLVTDEIYEHLIYDNQQHWSAGSLAPDLIDRIIVINGFSKGYGMIGWRLGFAAGPQQVITAMGDFLSHILGAPSTITQAAALAALRDPKPYLKINREDYSMRRECTVNLINSIPGLSCGKPAGAFFIFVNCQALFGKTTAKGSVIKDDGDLCKVAIEEAGVALVPGSAFGAPGYFRLSYSTSMEDIKAGLGRLRNLCETLS</sequence>
<name>B9T9V4_RICCO</name>
<dbReference type="GO" id="GO:0033853">
    <property type="term" value="F:aspartate-prephenate aminotransferase activity"/>
    <property type="evidence" value="ECO:0007669"/>
    <property type="project" value="UniProtKB-ARBA"/>
</dbReference>
<dbReference type="AlphaFoldDB" id="B9T9V4"/>
<comment type="pathway">
    <text evidence="7">Amino-acid biosynthesis; L-phenylalanine biosynthesis; L-arogenate from prephenate (L-Asp route): step 1/1.</text>
</comment>
<evidence type="ECO:0000256" key="1">
    <source>
        <dbReference type="ARBA" id="ARBA00001933"/>
    </source>
</evidence>
<dbReference type="InterPro" id="IPR050596">
    <property type="entry name" value="AspAT/PAT-like"/>
</dbReference>
<evidence type="ECO:0000256" key="6">
    <source>
        <dbReference type="ARBA" id="ARBA00060544"/>
    </source>
</evidence>
<comment type="similarity">
    <text evidence="2">Belongs to the class-I pyridoxal-phosphate-dependent aminotransferase family.</text>
</comment>
<comment type="cofactor">
    <cofactor evidence="1">
        <name>pyridoxal 5'-phosphate</name>
        <dbReference type="ChEBI" id="CHEBI:597326"/>
    </cofactor>
</comment>
<evidence type="ECO:0000256" key="5">
    <source>
        <dbReference type="ARBA" id="ARBA00022898"/>
    </source>
</evidence>
<dbReference type="EMBL" id="EQ975470">
    <property type="protein sequence ID" value="EEF27357.1"/>
    <property type="molecule type" value="Genomic_DNA"/>
</dbReference>
<dbReference type="InterPro" id="IPR004839">
    <property type="entry name" value="Aminotransferase_I/II_large"/>
</dbReference>
<dbReference type="STRING" id="3988.B9T9V4"/>
<gene>
    <name evidence="10" type="ORF">RCOM_0334570</name>
</gene>
<evidence type="ECO:0000259" key="9">
    <source>
        <dbReference type="Pfam" id="PF00155"/>
    </source>
</evidence>
<keyword evidence="4 10" id="KW-0808">Transferase</keyword>
<dbReference type="InterPro" id="IPR004838">
    <property type="entry name" value="NHTrfase_class1_PyrdxlP-BS"/>
</dbReference>
<dbReference type="eggNOG" id="KOG0257">
    <property type="taxonomic scope" value="Eukaryota"/>
</dbReference>
<evidence type="ECO:0000256" key="3">
    <source>
        <dbReference type="ARBA" id="ARBA00022576"/>
    </source>
</evidence>
<proteinExistence type="inferred from homology"/>
<dbReference type="GO" id="GO:0033854">
    <property type="term" value="F:glutamate-prephenate aminotransferase activity"/>
    <property type="evidence" value="ECO:0007669"/>
    <property type="project" value="UniProtKB-ARBA"/>
</dbReference>
<dbReference type="FunFam" id="3.40.640.10:FF:000033">
    <property type="entry name" value="Aspartate aminotransferase"/>
    <property type="match status" value="1"/>
</dbReference>
<dbReference type="InParanoid" id="B9T9V4"/>
<dbReference type="PANTHER" id="PTHR46383:SF1">
    <property type="entry name" value="ASPARTATE AMINOTRANSFERASE"/>
    <property type="match status" value="1"/>
</dbReference>
<feature type="domain" description="Aminotransferase class I/classII large" evidence="9">
    <location>
        <begin position="19"/>
        <end position="377"/>
    </location>
</feature>
<keyword evidence="11" id="KW-1185">Reference proteome</keyword>
<dbReference type="GO" id="GO:0030170">
    <property type="term" value="F:pyridoxal phosphate binding"/>
    <property type="evidence" value="ECO:0007669"/>
    <property type="project" value="InterPro"/>
</dbReference>
<dbReference type="InterPro" id="IPR015421">
    <property type="entry name" value="PyrdxlP-dep_Trfase_major"/>
</dbReference>
<dbReference type="Pfam" id="PF00155">
    <property type="entry name" value="Aminotran_1_2"/>
    <property type="match status" value="1"/>
</dbReference>
<evidence type="ECO:0000313" key="10">
    <source>
        <dbReference type="EMBL" id="EEF27357.1"/>
    </source>
</evidence>
<dbReference type="Gene3D" id="3.40.640.10">
    <property type="entry name" value="Type I PLP-dependent aspartate aminotransferase-like (Major domain)"/>
    <property type="match status" value="1"/>
</dbReference>
<dbReference type="PANTHER" id="PTHR46383">
    <property type="entry name" value="ASPARTATE AMINOTRANSFERASE"/>
    <property type="match status" value="1"/>
</dbReference>
<dbReference type="GO" id="GO:0004069">
    <property type="term" value="F:L-aspartate:2-oxoglutarate aminotransferase activity"/>
    <property type="evidence" value="ECO:0007669"/>
    <property type="project" value="UniProtKB-ARBA"/>
</dbReference>
<evidence type="ECO:0000256" key="2">
    <source>
        <dbReference type="ARBA" id="ARBA00007441"/>
    </source>
</evidence>
<evidence type="ECO:0000313" key="11">
    <source>
        <dbReference type="Proteomes" id="UP000008311"/>
    </source>
</evidence>
<evidence type="ECO:0000256" key="7">
    <source>
        <dbReference type="ARBA" id="ARBA00060601"/>
    </source>
</evidence>
<dbReference type="SUPFAM" id="SSF53383">
    <property type="entry name" value="PLP-dependent transferases"/>
    <property type="match status" value="1"/>
</dbReference>
<accession>B9T9V4</accession>
<evidence type="ECO:0000256" key="8">
    <source>
        <dbReference type="ARBA" id="ARBA00074369"/>
    </source>
</evidence>
<dbReference type="PROSITE" id="PS00105">
    <property type="entry name" value="AA_TRANSFER_CLASS_1"/>
    <property type="match status" value="1"/>
</dbReference>